<sequence>MKLVFIFVCAAFCASSGATPLGESTYHSNYKVADKELLDKQKKVLSLFKHINQHTHDEEHEEVLNSFKLTESRDLFTDTEAVDKIIEFYTNGYQMPKGEIFCLHYPEHREQAIALFDLFYYAKDFDTFYKTAILSRKWVNEGLFLYSYSVAIIHRPDTYGITLPPIYEIYPHYFFNFDTIQEAYRYKQTWDGKPIQSVSGKYPGYTIQANYSGSYLNLHPEQSLAYYLEDIGINSFYYTYYLYYPFWMSGTKYGISHDRRGDLYFFIHQQLFSRYYLERLSNGFGQISILDFDSPVETPYYPSLQYQNGLSFPERPRFAKLADYFYSYGQSDKSLFGHSYSYYKDYSRRIRNAIDRGYAHNKLGERVELYNNKFSYDQLSNLLQSNPDSPDGHFYGPWLGFARHLVGYSYLPLSTDKVAPSALEHLETSLRDPAFYQLYKHLMLYYVRYQSRLTPYTKNELIFPGVSIEKIELDRLITYFDEFYSDLSQAVYYSEEELKEKENHFFVRAKQYRLNHKPFTYKIHVKSDKDTKASVKIFIGPKYDEFGRYINISDNRYNFFELDKFVYDLKAGDNIIKRSSFESKIFAPDKTSYYDLYKKVLGALNDKEEFTVSGRENHFYFPQRYMLPKGSSGGHPFQFYFIVYPYKPYAGNKPSEWTYYYVRPGVGGPYVDDTPIYYPFDRPIKYGRMFYDEIPNAIFYETKIYHKTDPNSVTSEDCYLGAIQPGRSEYKKTKPTNIRTDQGSISKMKLTLTLLVLGLGAVAFSGSIPPQQEKRYKTVDQDFLDKQLKVLNLFKHIHQHSVTEEHVKISGSVTDPIQWLQIHKASFEKPEVVDLVIKYLHYDYILPKGVPFSIFTEEHLDQAVALFKLFYYAKDFETFYETAVVMRKFVNEGLFLYTTSVAVVHRQDTYGIILPPIYEIYPWFFFNTEVIQQAYKYKMVHQQDSKKMEEPEHNHIFANYSGHYLNLHWEQSLSYFLEDIGANEYLYTYGLFYPFWMDGEEFHLKNDYRGEFFLVHIQSLVARYYLERLSHGEGQISTFDWDVPFETPYYPSLQYPNGLPFPERPKFAKLSEYFYNYGEHINSKYAHSYTNVKNFERRIADAIDSGFVYDTKMNKHVPLYHAESNNEDINKFGNLLQGNPDSPAPHFYKNYTVYASHVLGYSFNPITWKHVAPSVLEHDATASRDPAYYQLLKRILGFYHTFQENNVAPYHKNELLFPGVTIEKIEMDRLITYFDQYYSDISNGVFDTEEELKADTFKVWAVQKRLNHKPFTYKIHVNSNQDTKAMVKVFIGPKYDEHGRYLNISENRWNFVPVDAFQWHLKTGENIIKRSSIETEYYGPDKTTYEELYKDVFKAHNGQGAFHVDGKESYFLYPQRLMLPIGNYNGLPYQFYFIVYPYKEYTGQKEEMNYFYPRPGTGGGYVDDYPVYYPFNKPIKFGKMFVTEIPNSFFYEAKIYHRTAEEAQVPVTQHHH</sequence>
<feature type="domain" description="Hemocyanin N-terminal" evidence="4">
    <location>
        <begin position="783"/>
        <end position="910"/>
    </location>
</feature>
<dbReference type="SUPFAM" id="SSF48056">
    <property type="entry name" value="Di-copper centre-containing domain"/>
    <property type="match status" value="2"/>
</dbReference>
<feature type="domain" description="Hemocyanin middle" evidence="3">
    <location>
        <begin position="165"/>
        <end position="446"/>
    </location>
</feature>
<dbReference type="Pfam" id="PF00372">
    <property type="entry name" value="Hemocyanin_M"/>
    <property type="match status" value="2"/>
</dbReference>
<feature type="domain" description="Hemocyanin middle" evidence="3">
    <location>
        <begin position="916"/>
        <end position="1199"/>
    </location>
</feature>
<dbReference type="KEGG" id="dpa:109538932"/>
<dbReference type="Pfam" id="PF03723">
    <property type="entry name" value="Hemocyanin_C"/>
    <property type="match status" value="2"/>
</dbReference>
<evidence type="ECO:0000256" key="2">
    <source>
        <dbReference type="SAM" id="SignalP"/>
    </source>
</evidence>
<dbReference type="InterPro" id="IPR005204">
    <property type="entry name" value="Hemocyanin_N"/>
</dbReference>
<name>A0AAR5PM03_DENPD</name>
<dbReference type="GO" id="GO:0005615">
    <property type="term" value="C:extracellular space"/>
    <property type="evidence" value="ECO:0007669"/>
    <property type="project" value="UniProtKB-ARBA"/>
</dbReference>
<dbReference type="InterPro" id="IPR037020">
    <property type="entry name" value="Hemocyanin_C_sf"/>
</dbReference>
<dbReference type="EnsemblMetazoa" id="XM_019906373.1">
    <property type="protein sequence ID" value="XP_019761932.1"/>
    <property type="gene ID" value="LOC109538932"/>
</dbReference>
<dbReference type="GO" id="GO:0045735">
    <property type="term" value="F:nutrient reservoir activity"/>
    <property type="evidence" value="ECO:0007669"/>
    <property type="project" value="UniProtKB-KW"/>
</dbReference>
<dbReference type="InterPro" id="IPR013788">
    <property type="entry name" value="Hemocyanin/hexamerin"/>
</dbReference>
<evidence type="ECO:0000313" key="7">
    <source>
        <dbReference type="Proteomes" id="UP000019118"/>
    </source>
</evidence>
<dbReference type="InterPro" id="IPR005203">
    <property type="entry name" value="Hemocyanin_C"/>
</dbReference>
<evidence type="ECO:0000256" key="1">
    <source>
        <dbReference type="ARBA" id="ARBA00022761"/>
    </source>
</evidence>
<feature type="domain" description="Hemocyanin N-terminal" evidence="4">
    <location>
        <begin position="38"/>
        <end position="159"/>
    </location>
</feature>
<dbReference type="Gene3D" id="2.60.40.1520">
    <property type="entry name" value="Hemocyanin, C-terminal domain"/>
    <property type="match status" value="2"/>
</dbReference>
<dbReference type="GeneID" id="109538932"/>
<dbReference type="Proteomes" id="UP000019118">
    <property type="component" value="Unassembled WGS sequence"/>
</dbReference>
<feature type="chain" id="PRO_5043916393" evidence="2">
    <location>
        <begin position="19"/>
        <end position="1472"/>
    </location>
</feature>
<dbReference type="InterPro" id="IPR014756">
    <property type="entry name" value="Ig_E-set"/>
</dbReference>
<dbReference type="PRINTS" id="PR00187">
    <property type="entry name" value="HAEMOCYANIN"/>
</dbReference>
<evidence type="ECO:0000259" key="3">
    <source>
        <dbReference type="Pfam" id="PF00372"/>
    </source>
</evidence>
<accession>A0AAR5PM03</accession>
<protein>
    <submittedName>
        <fullName evidence="6">Uncharacterized protein</fullName>
    </submittedName>
</protein>
<proteinExistence type="predicted"/>
<dbReference type="Gene3D" id="1.10.1280.10">
    <property type="entry name" value="Di-copper center containing domain from catechol oxidase"/>
    <property type="match status" value="2"/>
</dbReference>
<dbReference type="SUPFAM" id="SSF81296">
    <property type="entry name" value="E set domains"/>
    <property type="match status" value="2"/>
</dbReference>
<dbReference type="SUPFAM" id="SSF48050">
    <property type="entry name" value="Hemocyanin, N-terminal domain"/>
    <property type="match status" value="2"/>
</dbReference>
<dbReference type="Gene3D" id="1.20.1370.10">
    <property type="entry name" value="Hemocyanin, N-terminal domain"/>
    <property type="match status" value="2"/>
</dbReference>
<organism evidence="6 7">
    <name type="scientific">Dendroctonus ponderosae</name>
    <name type="common">Mountain pine beetle</name>
    <dbReference type="NCBI Taxonomy" id="77166"/>
    <lineage>
        <taxon>Eukaryota</taxon>
        <taxon>Metazoa</taxon>
        <taxon>Ecdysozoa</taxon>
        <taxon>Arthropoda</taxon>
        <taxon>Hexapoda</taxon>
        <taxon>Insecta</taxon>
        <taxon>Pterygota</taxon>
        <taxon>Neoptera</taxon>
        <taxon>Endopterygota</taxon>
        <taxon>Coleoptera</taxon>
        <taxon>Polyphaga</taxon>
        <taxon>Cucujiformia</taxon>
        <taxon>Curculionidae</taxon>
        <taxon>Scolytinae</taxon>
        <taxon>Dendroctonus</taxon>
    </lineage>
</organism>
<dbReference type="PANTHER" id="PTHR11511:SF5">
    <property type="entry name" value="FAT-BODY PROTEIN 1-RELATED"/>
    <property type="match status" value="1"/>
</dbReference>
<keyword evidence="2" id="KW-0732">Signal</keyword>
<feature type="signal peptide" evidence="2">
    <location>
        <begin position="1"/>
        <end position="18"/>
    </location>
</feature>
<reference evidence="7" key="1">
    <citation type="journal article" date="2013" name="Genome Biol.">
        <title>Draft genome of the mountain pine beetle, Dendroctonus ponderosae Hopkins, a major forest pest.</title>
        <authorList>
            <person name="Keeling C.I."/>
            <person name="Yuen M.M."/>
            <person name="Liao N.Y."/>
            <person name="Docking T.R."/>
            <person name="Chan S.K."/>
            <person name="Taylor G.A."/>
            <person name="Palmquist D.L."/>
            <person name="Jackman S.D."/>
            <person name="Nguyen A."/>
            <person name="Li M."/>
            <person name="Henderson H."/>
            <person name="Janes J.K."/>
            <person name="Zhao Y."/>
            <person name="Pandoh P."/>
            <person name="Moore R."/>
            <person name="Sperling F.A."/>
            <person name="Huber D.P."/>
            <person name="Birol I."/>
            <person name="Jones S.J."/>
            <person name="Bohlmann J."/>
        </authorList>
    </citation>
    <scope>NUCLEOTIDE SEQUENCE</scope>
</reference>
<keyword evidence="7" id="KW-1185">Reference proteome</keyword>
<dbReference type="PROSITE" id="PS00210">
    <property type="entry name" value="HEMOCYANIN_2"/>
    <property type="match status" value="2"/>
</dbReference>
<feature type="domain" description="Hemocyanin C-terminal" evidence="5">
    <location>
        <begin position="455"/>
        <end position="706"/>
    </location>
</feature>
<reference evidence="6" key="2">
    <citation type="submission" date="2024-08" db="UniProtKB">
        <authorList>
            <consortium name="EnsemblMetazoa"/>
        </authorList>
    </citation>
    <scope>IDENTIFICATION</scope>
</reference>
<evidence type="ECO:0000313" key="6">
    <source>
        <dbReference type="EnsemblMetazoa" id="XP_019761932.1"/>
    </source>
</evidence>
<dbReference type="InterPro" id="IPR036697">
    <property type="entry name" value="Hemocyanin_N_sf"/>
</dbReference>
<dbReference type="InterPro" id="IPR008922">
    <property type="entry name" value="Di-copper_centre_dom_sf"/>
</dbReference>
<evidence type="ECO:0000259" key="5">
    <source>
        <dbReference type="Pfam" id="PF03723"/>
    </source>
</evidence>
<keyword evidence="1" id="KW-0758">Storage protein</keyword>
<dbReference type="Pfam" id="PF03722">
    <property type="entry name" value="Hemocyanin_N"/>
    <property type="match status" value="2"/>
</dbReference>
<feature type="domain" description="Hemocyanin C-terminal" evidence="5">
    <location>
        <begin position="1209"/>
        <end position="1457"/>
    </location>
</feature>
<dbReference type="PANTHER" id="PTHR11511">
    <property type="entry name" value="LARVAL STORAGE PROTEIN/PHENOLOXIDASE"/>
    <property type="match status" value="1"/>
</dbReference>
<dbReference type="InterPro" id="IPR000896">
    <property type="entry name" value="Hemocyanin/hexamerin_mid_dom"/>
</dbReference>
<evidence type="ECO:0000259" key="4">
    <source>
        <dbReference type="Pfam" id="PF03722"/>
    </source>
</evidence>